<evidence type="ECO:0000256" key="2">
    <source>
        <dbReference type="SAM" id="Coils"/>
    </source>
</evidence>
<dbReference type="InterPro" id="IPR011623">
    <property type="entry name" value="7TMR_DISM_rcpt_extracell_dom1"/>
</dbReference>
<dbReference type="OrthoDB" id="311727at2"/>
<keyword evidence="3" id="KW-0472">Membrane</keyword>
<feature type="transmembrane region" description="Helical" evidence="3">
    <location>
        <begin position="261"/>
        <end position="280"/>
    </location>
</feature>
<feature type="transmembrane region" description="Helical" evidence="3">
    <location>
        <begin position="411"/>
        <end position="430"/>
    </location>
</feature>
<reference evidence="5 6" key="1">
    <citation type="submission" date="2017-07" db="EMBL/GenBank/DDBJ databases">
        <title>Leptospira spp. isolated from tropical soils.</title>
        <authorList>
            <person name="Thibeaux R."/>
            <person name="Iraola G."/>
            <person name="Ferres I."/>
            <person name="Bierque E."/>
            <person name="Girault D."/>
            <person name="Soupe-Gilbert M.-E."/>
            <person name="Picardeau M."/>
            <person name="Goarant C."/>
        </authorList>
    </citation>
    <scope>NUCLEOTIDE SEQUENCE [LARGE SCALE GENOMIC DNA]</scope>
    <source>
        <strain evidence="5 6">MCA1-C-A1</strain>
    </source>
</reference>
<dbReference type="AlphaFoldDB" id="A0A2M9XA69"/>
<keyword evidence="2" id="KW-0175">Coiled coil</keyword>
<keyword evidence="3" id="KW-1133">Transmembrane helix</keyword>
<dbReference type="Proteomes" id="UP000232196">
    <property type="component" value="Unassembled WGS sequence"/>
</dbReference>
<keyword evidence="6" id="KW-1185">Reference proteome</keyword>
<gene>
    <name evidence="5" type="ORF">CH357_16195</name>
</gene>
<dbReference type="GO" id="GO:0016791">
    <property type="term" value="F:phosphatase activity"/>
    <property type="evidence" value="ECO:0007669"/>
    <property type="project" value="TreeGrafter"/>
</dbReference>
<protein>
    <submittedName>
        <fullName evidence="5">Protein phosphatase</fullName>
    </submittedName>
</protein>
<feature type="transmembrane region" description="Helical" evidence="3">
    <location>
        <begin position="355"/>
        <end position="376"/>
    </location>
</feature>
<keyword evidence="1" id="KW-0378">Hydrolase</keyword>
<feature type="transmembrane region" description="Helical" evidence="3">
    <location>
        <begin position="235"/>
        <end position="254"/>
    </location>
</feature>
<dbReference type="EMBL" id="NPDN01000008">
    <property type="protein sequence ID" value="PJZ24597.1"/>
    <property type="molecule type" value="Genomic_DNA"/>
</dbReference>
<evidence type="ECO:0000313" key="6">
    <source>
        <dbReference type="Proteomes" id="UP000232196"/>
    </source>
</evidence>
<dbReference type="Gene3D" id="2.60.120.260">
    <property type="entry name" value="Galactose-binding domain-like"/>
    <property type="match status" value="1"/>
</dbReference>
<feature type="transmembrane region" description="Helical" evidence="3">
    <location>
        <begin position="300"/>
        <end position="318"/>
    </location>
</feature>
<dbReference type="InterPro" id="IPR052016">
    <property type="entry name" value="Bact_Sigma-Reg"/>
</dbReference>
<organism evidence="5 6">
    <name type="scientific">Leptospira hartskeerlii</name>
    <dbReference type="NCBI Taxonomy" id="2023177"/>
    <lineage>
        <taxon>Bacteria</taxon>
        <taxon>Pseudomonadati</taxon>
        <taxon>Spirochaetota</taxon>
        <taxon>Spirochaetia</taxon>
        <taxon>Leptospirales</taxon>
        <taxon>Leptospiraceae</taxon>
        <taxon>Leptospira</taxon>
    </lineage>
</organism>
<dbReference type="SMART" id="SM00331">
    <property type="entry name" value="PP2C_SIG"/>
    <property type="match status" value="1"/>
</dbReference>
<evidence type="ECO:0000259" key="4">
    <source>
        <dbReference type="SMART" id="SM00331"/>
    </source>
</evidence>
<dbReference type="Pfam" id="PF07695">
    <property type="entry name" value="7TMR-DISM_7TM"/>
    <property type="match status" value="1"/>
</dbReference>
<feature type="domain" description="PPM-type phosphatase" evidence="4">
    <location>
        <begin position="489"/>
        <end position="705"/>
    </location>
</feature>
<sequence length="708" mass="80043">MLEHFFPILNAFLILSLRIRLKRIFQKMKKAITFLILIFLPFIFSGCSESSVKLEHPAIVQGVLELKNYDLEEQGPILLSGLWKFRWLYWKSSGLENQNSYEIVSVPSSWNGKNGSRLGEGYGTYELNVKLNRNYGELAFALQEQSSSYFLYVNGKLIASCGEVEFPSHSDITIFEVKPAWCNQLVKFTPDGDDLKIDMQIANKDHRLGGFWAPIRFGTSSSLEKTWNAERFLDLFLAGGLFCIGLLHLIYAVVRRGESASIYFGTFCVIMAARGLFSGTRIISEYIDFLKYQHYVRIEYVTFYLAIPVFLSYILSVFPRELKRILVDLVWWIAIGACLVVLVFPVRIFTFTITIYYLVAFLAGTLGLFSLTKAALRRRKGALIILAGFVFVYAAMIHDILYATFYLDTGYFTNIGAFVFIVAQSVFLSIRSSESLDRLLDLSRNLERRVEERTKQLRNALRLIQNDLNVAREVQKGLLNLEEVTEKKIGKIKFGILHKPLAEVGGDLYDIAELPDGKIRIFLADATGHGIQAALITILIRSVYEDFRLKEESPGKLLSAIGSQFHGKYGNVSTFFSASILEISPDGKKLTLSLAGSPPVLVKNEDEEHIIECENPLVGLLENFHFEDKEIILTPGFRILCFTDGLTESSRLPGDFYGIERVLASVRTGDSQNLEELLNSIQEDLFRFLGSSEPKDDILVLGIEGQRS</sequence>
<keyword evidence="3" id="KW-0812">Transmembrane</keyword>
<dbReference type="Gene3D" id="3.60.40.10">
    <property type="entry name" value="PPM-type phosphatase domain"/>
    <property type="match status" value="1"/>
</dbReference>
<evidence type="ECO:0000313" key="5">
    <source>
        <dbReference type="EMBL" id="PJZ24597.1"/>
    </source>
</evidence>
<evidence type="ECO:0000256" key="1">
    <source>
        <dbReference type="ARBA" id="ARBA00022801"/>
    </source>
</evidence>
<feature type="transmembrane region" description="Helical" evidence="3">
    <location>
        <begin position="330"/>
        <end position="349"/>
    </location>
</feature>
<feature type="transmembrane region" description="Helical" evidence="3">
    <location>
        <begin position="383"/>
        <end position="405"/>
    </location>
</feature>
<accession>A0A2M9XA69</accession>
<proteinExistence type="predicted"/>
<dbReference type="InterPro" id="IPR036457">
    <property type="entry name" value="PPM-type-like_dom_sf"/>
</dbReference>
<dbReference type="PANTHER" id="PTHR43156">
    <property type="entry name" value="STAGE II SPORULATION PROTEIN E-RELATED"/>
    <property type="match status" value="1"/>
</dbReference>
<dbReference type="InterPro" id="IPR008979">
    <property type="entry name" value="Galactose-bd-like_sf"/>
</dbReference>
<name>A0A2M9XA69_9LEPT</name>
<comment type="caution">
    <text evidence="5">The sequence shown here is derived from an EMBL/GenBank/DDBJ whole genome shotgun (WGS) entry which is preliminary data.</text>
</comment>
<evidence type="ECO:0000256" key="3">
    <source>
        <dbReference type="SAM" id="Phobius"/>
    </source>
</evidence>
<dbReference type="InterPro" id="IPR001932">
    <property type="entry name" value="PPM-type_phosphatase-like_dom"/>
</dbReference>
<dbReference type="SUPFAM" id="SSF49785">
    <property type="entry name" value="Galactose-binding domain-like"/>
    <property type="match status" value="1"/>
</dbReference>
<feature type="coiled-coil region" evidence="2">
    <location>
        <begin position="436"/>
        <end position="467"/>
    </location>
</feature>
<dbReference type="PANTHER" id="PTHR43156:SF2">
    <property type="entry name" value="STAGE II SPORULATION PROTEIN E"/>
    <property type="match status" value="1"/>
</dbReference>
<dbReference type="Pfam" id="PF07228">
    <property type="entry name" value="SpoIIE"/>
    <property type="match status" value="1"/>
</dbReference>